<evidence type="ECO:0000313" key="2">
    <source>
        <dbReference type="Proteomes" id="UP001143347"/>
    </source>
</evidence>
<organism evidence="1 2">
    <name type="scientific">Gordonia aquimaris</name>
    <dbReference type="NCBI Taxonomy" id="2984863"/>
    <lineage>
        <taxon>Bacteria</taxon>
        <taxon>Bacillati</taxon>
        <taxon>Actinomycetota</taxon>
        <taxon>Actinomycetes</taxon>
        <taxon>Mycobacteriales</taxon>
        <taxon>Gordoniaceae</taxon>
        <taxon>Gordonia</taxon>
    </lineage>
</organism>
<sequence length="244" mass="26318">MPDTLSTRIRGRVDGSVRRPSALLEAVEVEELIVIPGLDALLDAPQEFALSFDASIALSAMLRKHAHRIGVLKQMAADEIDEKNCRAEDLREIPASLPVRALELIAGQSRWAADPQGLAIVRVAFAFVAVYSLTDPTNCHTASRALHLRPRPLHDDRALLRAVLSAAVPVLDGSCAGLLPIYLSKASAFFADPDHTRWSAPFDRRCADARSSSLLDYNPDALGEGCRAIGLAHSALRLSGRGSN</sequence>
<gene>
    <name evidence="1" type="ORF">OSB52_11075</name>
</gene>
<dbReference type="AlphaFoldDB" id="A0A9X3I535"/>
<name>A0A9X3I535_9ACTN</name>
<accession>A0A9X3I535</accession>
<protein>
    <submittedName>
        <fullName evidence="1">Uncharacterized protein</fullName>
    </submittedName>
</protein>
<dbReference type="Proteomes" id="UP001143347">
    <property type="component" value="Unassembled WGS sequence"/>
</dbReference>
<comment type="caution">
    <text evidence="1">The sequence shown here is derived from an EMBL/GenBank/DDBJ whole genome shotgun (WGS) entry which is preliminary data.</text>
</comment>
<dbReference type="EMBL" id="JAPKFM010000009">
    <property type="protein sequence ID" value="MCX2964635.1"/>
    <property type="molecule type" value="Genomic_DNA"/>
</dbReference>
<proteinExistence type="predicted"/>
<reference evidence="1" key="1">
    <citation type="submission" date="2022-10" db="EMBL/GenBank/DDBJ databases">
        <title>WGS of marine actinomycetes from Thailand.</title>
        <authorList>
            <person name="Thawai C."/>
        </authorList>
    </citation>
    <scope>NUCLEOTIDE SEQUENCE</scope>
    <source>
        <strain evidence="1">SW21</strain>
    </source>
</reference>
<keyword evidence="2" id="KW-1185">Reference proteome</keyword>
<evidence type="ECO:0000313" key="1">
    <source>
        <dbReference type="EMBL" id="MCX2964635.1"/>
    </source>
</evidence>
<dbReference type="RefSeq" id="WP_266061665.1">
    <property type="nucleotide sequence ID" value="NZ_JAPKFM010000009.1"/>
</dbReference>